<dbReference type="GO" id="GO:0005829">
    <property type="term" value="C:cytosol"/>
    <property type="evidence" value="ECO:0007669"/>
    <property type="project" value="TreeGrafter"/>
</dbReference>
<keyword evidence="7" id="KW-1185">Reference proteome</keyword>
<evidence type="ECO:0000256" key="1">
    <source>
        <dbReference type="ARBA" id="ARBA00009437"/>
    </source>
</evidence>
<dbReference type="EMBL" id="JQCB01000001">
    <property type="protein sequence ID" value="KRN97231.1"/>
    <property type="molecule type" value="Genomic_DNA"/>
</dbReference>
<dbReference type="InterPro" id="IPR005119">
    <property type="entry name" value="LysR_subst-bd"/>
</dbReference>
<dbReference type="STRING" id="348151.IV55_GL000156"/>
<dbReference type="InterPro" id="IPR050950">
    <property type="entry name" value="HTH-type_LysR_regulators"/>
</dbReference>
<name>A0A0R2L625_9LACO</name>
<gene>
    <name evidence="6" type="ORF">IV55_GL000156</name>
</gene>
<evidence type="ECO:0000313" key="7">
    <source>
        <dbReference type="Proteomes" id="UP000051139"/>
    </source>
</evidence>
<evidence type="ECO:0000313" key="6">
    <source>
        <dbReference type="EMBL" id="KRN97231.1"/>
    </source>
</evidence>
<accession>A0A0R2L625</accession>
<proteinExistence type="inferred from homology"/>
<evidence type="ECO:0000256" key="2">
    <source>
        <dbReference type="ARBA" id="ARBA00023015"/>
    </source>
</evidence>
<evidence type="ECO:0000256" key="4">
    <source>
        <dbReference type="ARBA" id="ARBA00023163"/>
    </source>
</evidence>
<dbReference type="PANTHER" id="PTHR30419">
    <property type="entry name" value="HTH-TYPE TRANSCRIPTIONAL REGULATOR YBHD"/>
    <property type="match status" value="1"/>
</dbReference>
<dbReference type="Gene3D" id="1.10.10.10">
    <property type="entry name" value="Winged helix-like DNA-binding domain superfamily/Winged helix DNA-binding domain"/>
    <property type="match status" value="1"/>
</dbReference>
<keyword evidence="3" id="KW-0238">DNA-binding</keyword>
<keyword evidence="4" id="KW-0804">Transcription</keyword>
<dbReference type="CDD" id="cd05466">
    <property type="entry name" value="PBP2_LTTR_substrate"/>
    <property type="match status" value="1"/>
</dbReference>
<evidence type="ECO:0000256" key="3">
    <source>
        <dbReference type="ARBA" id="ARBA00023125"/>
    </source>
</evidence>
<sequence length="314" mass="34762">MTVEGMMEERLGEFLTAVRRYDTFTAVAQSLFVSQPYVSRQIGAAEKKYQVQLVDRATTPIRLTYAGERLLAYLQREQQVQRNLMAEMNRLGNYAAGSISIGINQPLGASWLPRLLELFYEKFPQVHLTVAEVTTSKAASMLVDGQLDMFIGKRFYDERVATQKLGTLPLALLVPKNSPLYHTGPIVRPLTDEMMNALNGEPFIGIGNESTFQEAVDHALQDNGIRVNKRIEASDSRIAINLAASGLGTTITSPNALSRLPENAKVNVLVFPEAMLSLELCVAHRQDDVLPEPLRVLLQLVLTNADTLLALPLI</sequence>
<keyword evidence="2" id="KW-0805">Transcription regulation</keyword>
<dbReference type="Pfam" id="PF00126">
    <property type="entry name" value="HTH_1"/>
    <property type="match status" value="1"/>
</dbReference>
<dbReference type="Gene3D" id="3.40.190.290">
    <property type="match status" value="1"/>
</dbReference>
<organism evidence="6 7">
    <name type="scientific">Furfurilactobacillus siliginis</name>
    <dbReference type="NCBI Taxonomy" id="348151"/>
    <lineage>
        <taxon>Bacteria</taxon>
        <taxon>Bacillati</taxon>
        <taxon>Bacillota</taxon>
        <taxon>Bacilli</taxon>
        <taxon>Lactobacillales</taxon>
        <taxon>Lactobacillaceae</taxon>
        <taxon>Furfurilactobacillus</taxon>
    </lineage>
</organism>
<dbReference type="AlphaFoldDB" id="A0A0R2L625"/>
<dbReference type="SUPFAM" id="SSF46785">
    <property type="entry name" value="Winged helix' DNA-binding domain"/>
    <property type="match status" value="1"/>
</dbReference>
<dbReference type="SUPFAM" id="SSF53850">
    <property type="entry name" value="Periplasmic binding protein-like II"/>
    <property type="match status" value="1"/>
</dbReference>
<dbReference type="InterPro" id="IPR036390">
    <property type="entry name" value="WH_DNA-bd_sf"/>
</dbReference>
<reference evidence="6 7" key="1">
    <citation type="journal article" date="2015" name="Genome Announc.">
        <title>Expanding the biotechnology potential of lactobacilli through comparative genomics of 213 strains and associated genera.</title>
        <authorList>
            <person name="Sun Z."/>
            <person name="Harris H.M."/>
            <person name="McCann A."/>
            <person name="Guo C."/>
            <person name="Argimon S."/>
            <person name="Zhang W."/>
            <person name="Yang X."/>
            <person name="Jeffery I.B."/>
            <person name="Cooney J.C."/>
            <person name="Kagawa T.F."/>
            <person name="Liu W."/>
            <person name="Song Y."/>
            <person name="Salvetti E."/>
            <person name="Wrobel A."/>
            <person name="Rasinkangas P."/>
            <person name="Parkhill J."/>
            <person name="Rea M.C."/>
            <person name="O'Sullivan O."/>
            <person name="Ritari J."/>
            <person name="Douillard F.P."/>
            <person name="Paul Ross R."/>
            <person name="Yang R."/>
            <person name="Briner A.E."/>
            <person name="Felis G.E."/>
            <person name="de Vos W.M."/>
            <person name="Barrangou R."/>
            <person name="Klaenhammer T.R."/>
            <person name="Caufield P.W."/>
            <person name="Cui Y."/>
            <person name="Zhang H."/>
            <person name="O'Toole P.W."/>
        </authorList>
    </citation>
    <scope>NUCLEOTIDE SEQUENCE [LARGE SCALE GENOMIC DNA]</scope>
    <source>
        <strain evidence="6 7">DSM 22696</strain>
    </source>
</reference>
<dbReference type="GO" id="GO:0003677">
    <property type="term" value="F:DNA binding"/>
    <property type="evidence" value="ECO:0007669"/>
    <property type="project" value="UniProtKB-KW"/>
</dbReference>
<dbReference type="GO" id="GO:0003700">
    <property type="term" value="F:DNA-binding transcription factor activity"/>
    <property type="evidence" value="ECO:0007669"/>
    <property type="project" value="InterPro"/>
</dbReference>
<comment type="caution">
    <text evidence="6">The sequence shown here is derived from an EMBL/GenBank/DDBJ whole genome shotgun (WGS) entry which is preliminary data.</text>
</comment>
<feature type="domain" description="HTH lysR-type" evidence="5">
    <location>
        <begin position="24"/>
        <end position="64"/>
    </location>
</feature>
<dbReference type="PROSITE" id="PS50931">
    <property type="entry name" value="HTH_LYSR"/>
    <property type="match status" value="1"/>
</dbReference>
<dbReference type="Pfam" id="PF03466">
    <property type="entry name" value="LysR_substrate"/>
    <property type="match status" value="1"/>
</dbReference>
<dbReference type="Proteomes" id="UP000051139">
    <property type="component" value="Unassembled WGS sequence"/>
</dbReference>
<dbReference type="InterPro" id="IPR000847">
    <property type="entry name" value="LysR_HTH_N"/>
</dbReference>
<protein>
    <submittedName>
        <fullName evidence="6">Transcription regulator</fullName>
    </submittedName>
</protein>
<dbReference type="PATRIC" id="fig|348151.3.peg.159"/>
<comment type="similarity">
    <text evidence="1">Belongs to the LysR transcriptional regulatory family.</text>
</comment>
<evidence type="ECO:0000259" key="5">
    <source>
        <dbReference type="PROSITE" id="PS50931"/>
    </source>
</evidence>
<dbReference type="InterPro" id="IPR036388">
    <property type="entry name" value="WH-like_DNA-bd_sf"/>
</dbReference>